<dbReference type="AlphaFoldDB" id="E3MJ81"/>
<sequence length="149" mass="17543">MNTCAYFFFCFLLSKEVITAENLSSRRTWDTEERRIYPALPNNIISIRIQVLQAGFQCSINNSWFKFFEHRLPLSSIEAITIRGSHLVRVHLDTEDYTEGEEMVEDEEYTEGEEMAEDEEYTEGEEMAEDEEYTEGEEMTADEDFTEEE</sequence>
<proteinExistence type="predicted"/>
<dbReference type="PROSITE" id="PS51304">
    <property type="entry name" value="GALECTIN"/>
    <property type="match status" value="1"/>
</dbReference>
<evidence type="ECO:0000256" key="2">
    <source>
        <dbReference type="RuleBase" id="RU102079"/>
    </source>
</evidence>
<feature type="chain" id="PRO_5003176965" description="Galectin" evidence="4">
    <location>
        <begin position="21"/>
        <end position="149"/>
    </location>
</feature>
<gene>
    <name evidence="6" type="ORF">CRE_09525</name>
</gene>
<evidence type="ECO:0000256" key="3">
    <source>
        <dbReference type="SAM" id="MobiDB-lite"/>
    </source>
</evidence>
<name>E3MJ81_CAERE</name>
<accession>E3MJ81</accession>
<dbReference type="HOGENOM" id="CLU_146916_0_0_1"/>
<dbReference type="InterPro" id="IPR001079">
    <property type="entry name" value="Galectin_CRD"/>
</dbReference>
<organism evidence="7">
    <name type="scientific">Caenorhabditis remanei</name>
    <name type="common">Caenorhabditis vulgaris</name>
    <dbReference type="NCBI Taxonomy" id="31234"/>
    <lineage>
        <taxon>Eukaryota</taxon>
        <taxon>Metazoa</taxon>
        <taxon>Ecdysozoa</taxon>
        <taxon>Nematoda</taxon>
        <taxon>Chromadorea</taxon>
        <taxon>Rhabditida</taxon>
        <taxon>Rhabditina</taxon>
        <taxon>Rhabditomorpha</taxon>
        <taxon>Rhabditoidea</taxon>
        <taxon>Rhabditidae</taxon>
        <taxon>Peloderinae</taxon>
        <taxon>Caenorhabditis</taxon>
    </lineage>
</organism>
<dbReference type="InParanoid" id="E3MJ81"/>
<evidence type="ECO:0000256" key="1">
    <source>
        <dbReference type="ARBA" id="ARBA00022734"/>
    </source>
</evidence>
<evidence type="ECO:0000259" key="5">
    <source>
        <dbReference type="PROSITE" id="PS51304"/>
    </source>
</evidence>
<dbReference type="GO" id="GO:0030246">
    <property type="term" value="F:carbohydrate binding"/>
    <property type="evidence" value="ECO:0007669"/>
    <property type="project" value="UniProtKB-UniRule"/>
</dbReference>
<reference evidence="6" key="1">
    <citation type="submission" date="2007-07" db="EMBL/GenBank/DDBJ databases">
        <title>PCAP assembly of the Caenorhabditis remanei genome.</title>
        <authorList>
            <consortium name="The Caenorhabditis remanei Sequencing Consortium"/>
            <person name="Wilson R.K."/>
        </authorList>
    </citation>
    <scope>NUCLEOTIDE SEQUENCE [LARGE SCALE GENOMIC DNA]</scope>
    <source>
        <strain evidence="6">PB4641</strain>
    </source>
</reference>
<dbReference type="EMBL" id="DS268449">
    <property type="protein sequence ID" value="EFP03425.1"/>
    <property type="molecule type" value="Genomic_DNA"/>
</dbReference>
<dbReference type="SUPFAM" id="SSF49899">
    <property type="entry name" value="Concanavalin A-like lectins/glucanases"/>
    <property type="match status" value="1"/>
</dbReference>
<keyword evidence="7" id="KW-1185">Reference proteome</keyword>
<keyword evidence="4" id="KW-0732">Signal</keyword>
<evidence type="ECO:0000313" key="7">
    <source>
        <dbReference type="Proteomes" id="UP000008281"/>
    </source>
</evidence>
<dbReference type="Proteomes" id="UP000008281">
    <property type="component" value="Unassembled WGS sequence"/>
</dbReference>
<dbReference type="Pfam" id="PF00337">
    <property type="entry name" value="Gal-bind_lectin"/>
    <property type="match status" value="1"/>
</dbReference>
<evidence type="ECO:0000256" key="4">
    <source>
        <dbReference type="SAM" id="SignalP"/>
    </source>
</evidence>
<evidence type="ECO:0000313" key="6">
    <source>
        <dbReference type="EMBL" id="EFP03425.1"/>
    </source>
</evidence>
<dbReference type="Gene3D" id="2.60.120.200">
    <property type="match status" value="1"/>
</dbReference>
<feature type="signal peptide" evidence="4">
    <location>
        <begin position="1"/>
        <end position="20"/>
    </location>
</feature>
<dbReference type="OrthoDB" id="5858662at2759"/>
<feature type="region of interest" description="Disordered" evidence="3">
    <location>
        <begin position="95"/>
        <end position="149"/>
    </location>
</feature>
<dbReference type="InterPro" id="IPR013320">
    <property type="entry name" value="ConA-like_dom_sf"/>
</dbReference>
<protein>
    <recommendedName>
        <fullName evidence="2">Galectin</fullName>
    </recommendedName>
</protein>
<feature type="domain" description="Galectin" evidence="5">
    <location>
        <begin position="1"/>
        <end position="98"/>
    </location>
</feature>
<keyword evidence="1 2" id="KW-0430">Lectin</keyword>